<organism evidence="2">
    <name type="scientific">bioreactor metagenome</name>
    <dbReference type="NCBI Taxonomy" id="1076179"/>
    <lineage>
        <taxon>unclassified sequences</taxon>
        <taxon>metagenomes</taxon>
        <taxon>ecological metagenomes</taxon>
    </lineage>
</organism>
<sequence length="87" mass="10590">MPHIALRRGDDRIKRTREVLRHAQPLLRQNEKPRERVYYRRQEAEQEGRDQRPYDPFADFVHLVSPPSFFFSILYAKNYSIGRKYVL</sequence>
<accession>A0A645EXS3</accession>
<dbReference type="EMBL" id="VSSQ01052114">
    <property type="protein sequence ID" value="MPN06216.1"/>
    <property type="molecule type" value="Genomic_DNA"/>
</dbReference>
<dbReference type="AlphaFoldDB" id="A0A645EXS3"/>
<reference evidence="2" key="1">
    <citation type="submission" date="2019-08" db="EMBL/GenBank/DDBJ databases">
        <authorList>
            <person name="Kucharzyk K."/>
            <person name="Murdoch R.W."/>
            <person name="Higgins S."/>
            <person name="Loffler F."/>
        </authorList>
    </citation>
    <scope>NUCLEOTIDE SEQUENCE</scope>
</reference>
<proteinExistence type="predicted"/>
<feature type="region of interest" description="Disordered" evidence="1">
    <location>
        <begin position="31"/>
        <end position="52"/>
    </location>
</feature>
<protein>
    <submittedName>
        <fullName evidence="2">Uncharacterized protein</fullName>
    </submittedName>
</protein>
<evidence type="ECO:0000313" key="2">
    <source>
        <dbReference type="EMBL" id="MPN06216.1"/>
    </source>
</evidence>
<evidence type="ECO:0000256" key="1">
    <source>
        <dbReference type="SAM" id="MobiDB-lite"/>
    </source>
</evidence>
<gene>
    <name evidence="2" type="ORF">SDC9_153472</name>
</gene>
<name>A0A645EXS3_9ZZZZ</name>
<comment type="caution">
    <text evidence="2">The sequence shown here is derived from an EMBL/GenBank/DDBJ whole genome shotgun (WGS) entry which is preliminary data.</text>
</comment>